<dbReference type="InterPro" id="IPR044801">
    <property type="entry name" value="Filamin"/>
</dbReference>
<organism evidence="4 5">
    <name type="scientific">Champsocephalus gunnari</name>
    <name type="common">Mackerel icefish</name>
    <dbReference type="NCBI Taxonomy" id="52237"/>
    <lineage>
        <taxon>Eukaryota</taxon>
        <taxon>Metazoa</taxon>
        <taxon>Chordata</taxon>
        <taxon>Craniata</taxon>
        <taxon>Vertebrata</taxon>
        <taxon>Euteleostomi</taxon>
        <taxon>Actinopterygii</taxon>
        <taxon>Neopterygii</taxon>
        <taxon>Teleostei</taxon>
        <taxon>Neoteleostei</taxon>
        <taxon>Acanthomorphata</taxon>
        <taxon>Eupercaria</taxon>
        <taxon>Perciformes</taxon>
        <taxon>Notothenioidei</taxon>
        <taxon>Channichthyidae</taxon>
        <taxon>Champsocephalus</taxon>
    </lineage>
</organism>
<dbReference type="InterPro" id="IPR036872">
    <property type="entry name" value="CH_dom_sf"/>
</dbReference>
<comment type="caution">
    <text evidence="4">The sequence shown here is derived from an EMBL/GenBank/DDBJ whole genome shotgun (WGS) entry which is preliminary data.</text>
</comment>
<dbReference type="EMBL" id="JAURVH010001514">
    <property type="protein sequence ID" value="KAK5933444.1"/>
    <property type="molecule type" value="Genomic_DNA"/>
</dbReference>
<keyword evidence="2" id="KW-0009">Actin-binding</keyword>
<evidence type="ECO:0000313" key="4">
    <source>
        <dbReference type="EMBL" id="KAK5933444.1"/>
    </source>
</evidence>
<dbReference type="PROSITE" id="PS50021">
    <property type="entry name" value="CH"/>
    <property type="match status" value="1"/>
</dbReference>
<dbReference type="SMART" id="SM00033">
    <property type="entry name" value="CH"/>
    <property type="match status" value="1"/>
</dbReference>
<evidence type="ECO:0000256" key="1">
    <source>
        <dbReference type="ARBA" id="ARBA00022737"/>
    </source>
</evidence>
<dbReference type="GO" id="GO:0051015">
    <property type="term" value="F:actin filament binding"/>
    <property type="evidence" value="ECO:0007669"/>
    <property type="project" value="InterPro"/>
</dbReference>
<dbReference type="AlphaFoldDB" id="A0AAN8I9U1"/>
<name>A0AAN8I9U1_CHAGU</name>
<dbReference type="InterPro" id="IPR001715">
    <property type="entry name" value="CH_dom"/>
</dbReference>
<evidence type="ECO:0000256" key="2">
    <source>
        <dbReference type="ARBA" id="ARBA00023203"/>
    </source>
</evidence>
<dbReference type="PANTHER" id="PTHR38537:SF8">
    <property type="entry name" value="FILAMIN-A"/>
    <property type="match status" value="1"/>
</dbReference>
<evidence type="ECO:0000313" key="5">
    <source>
        <dbReference type="Proteomes" id="UP001331515"/>
    </source>
</evidence>
<gene>
    <name evidence="4" type="ORF">CgunFtcFv8_013926</name>
</gene>
<dbReference type="Proteomes" id="UP001331515">
    <property type="component" value="Unassembled WGS sequence"/>
</dbReference>
<reference evidence="4 5" key="1">
    <citation type="journal article" date="2023" name="Mol. Biol. Evol.">
        <title>Genomics of Secondarily Temperate Adaptation in the Only Non-Antarctic Icefish.</title>
        <authorList>
            <person name="Rivera-Colon A.G."/>
            <person name="Rayamajhi N."/>
            <person name="Minhas B.F."/>
            <person name="Madrigal G."/>
            <person name="Bilyk K.T."/>
            <person name="Yoon V."/>
            <person name="Hune M."/>
            <person name="Gregory S."/>
            <person name="Cheng C.H.C."/>
            <person name="Catchen J.M."/>
        </authorList>
    </citation>
    <scope>NUCLEOTIDE SEQUENCE [LARGE SCALE GENOMIC DNA]</scope>
    <source>
        <tissue evidence="4">White muscle</tissue>
    </source>
</reference>
<dbReference type="FunFam" id="1.10.418.10:FF:000006">
    <property type="entry name" value="Filamin-B isoform A"/>
    <property type="match status" value="1"/>
</dbReference>
<dbReference type="PROSITE" id="PS00019">
    <property type="entry name" value="ACTININ_1"/>
    <property type="match status" value="1"/>
</dbReference>
<dbReference type="Gene3D" id="1.10.418.10">
    <property type="entry name" value="Calponin-like domain"/>
    <property type="match status" value="1"/>
</dbReference>
<proteinExistence type="predicted"/>
<evidence type="ECO:0000259" key="3">
    <source>
        <dbReference type="PROSITE" id="PS50021"/>
    </source>
</evidence>
<dbReference type="PANTHER" id="PTHR38537">
    <property type="entry name" value="JITTERBUG, ISOFORM N"/>
    <property type="match status" value="1"/>
</dbReference>
<feature type="domain" description="Calponin-homology (CH)" evidence="3">
    <location>
        <begin position="16"/>
        <end position="112"/>
    </location>
</feature>
<dbReference type="SUPFAM" id="SSF47576">
    <property type="entry name" value="Calponin-homology domain, CH-domain"/>
    <property type="match status" value="1"/>
</dbReference>
<accession>A0AAN8I9U1</accession>
<keyword evidence="1" id="KW-0677">Repeat</keyword>
<dbReference type="InterPro" id="IPR001589">
    <property type="entry name" value="Actinin_actin-bd_CS"/>
</dbReference>
<dbReference type="Pfam" id="PF00307">
    <property type="entry name" value="CH"/>
    <property type="match status" value="1"/>
</dbReference>
<dbReference type="GO" id="GO:0030036">
    <property type="term" value="P:actin cytoskeleton organization"/>
    <property type="evidence" value="ECO:0007669"/>
    <property type="project" value="InterPro"/>
</dbReference>
<protein>
    <recommendedName>
        <fullName evidence="3">Calponin-homology (CH) domain-containing protein</fullName>
    </recommendedName>
</protein>
<keyword evidence="5" id="KW-1185">Reference proteome</keyword>
<sequence>MPVTEKDLAEDAPWKKIQQNTFTRWSNEHLKCVNKRIVDLQTDLGDGLRLIALLEVLSHKKMYRKYHPRPNFGQMKLENVSVALEFLDKENIKLVSIGESIHSTAGCKTSFF</sequence>